<keyword evidence="1" id="KW-1133">Transmembrane helix</keyword>
<dbReference type="Proteomes" id="UP000317318">
    <property type="component" value="Chromosome"/>
</dbReference>
<evidence type="ECO:0000256" key="1">
    <source>
        <dbReference type="SAM" id="Phobius"/>
    </source>
</evidence>
<dbReference type="InterPro" id="IPR012902">
    <property type="entry name" value="N_methyl_site"/>
</dbReference>
<dbReference type="PANTHER" id="PTHR30093:SF2">
    <property type="entry name" value="TYPE II SECRETION SYSTEM PROTEIN H"/>
    <property type="match status" value="1"/>
</dbReference>
<dbReference type="InterPro" id="IPR011453">
    <property type="entry name" value="DUF1559"/>
</dbReference>
<evidence type="ECO:0000313" key="3">
    <source>
        <dbReference type="EMBL" id="QDT38806.1"/>
    </source>
</evidence>
<evidence type="ECO:0000259" key="2">
    <source>
        <dbReference type="Pfam" id="PF07596"/>
    </source>
</evidence>
<dbReference type="KEGG" id="svp:Pan189_32050"/>
<protein>
    <submittedName>
        <fullName evidence="3">Putative major pilin subunit</fullName>
    </submittedName>
</protein>
<dbReference type="OrthoDB" id="241541at2"/>
<organism evidence="3 4">
    <name type="scientific">Stratiformator vulcanicus</name>
    <dbReference type="NCBI Taxonomy" id="2527980"/>
    <lineage>
        <taxon>Bacteria</taxon>
        <taxon>Pseudomonadati</taxon>
        <taxon>Planctomycetota</taxon>
        <taxon>Planctomycetia</taxon>
        <taxon>Planctomycetales</taxon>
        <taxon>Planctomycetaceae</taxon>
        <taxon>Stratiformator</taxon>
    </lineage>
</organism>
<feature type="transmembrane region" description="Helical" evidence="1">
    <location>
        <begin position="12"/>
        <end position="33"/>
    </location>
</feature>
<dbReference type="EMBL" id="CP036268">
    <property type="protein sequence ID" value="QDT38806.1"/>
    <property type="molecule type" value="Genomic_DNA"/>
</dbReference>
<accession>A0A517R4K8</accession>
<reference evidence="3 4" key="1">
    <citation type="submission" date="2019-02" db="EMBL/GenBank/DDBJ databases">
        <title>Deep-cultivation of Planctomycetes and their phenomic and genomic characterization uncovers novel biology.</title>
        <authorList>
            <person name="Wiegand S."/>
            <person name="Jogler M."/>
            <person name="Boedeker C."/>
            <person name="Pinto D."/>
            <person name="Vollmers J."/>
            <person name="Rivas-Marin E."/>
            <person name="Kohn T."/>
            <person name="Peeters S.H."/>
            <person name="Heuer A."/>
            <person name="Rast P."/>
            <person name="Oberbeckmann S."/>
            <person name="Bunk B."/>
            <person name="Jeske O."/>
            <person name="Meyerdierks A."/>
            <person name="Storesund J.E."/>
            <person name="Kallscheuer N."/>
            <person name="Luecker S."/>
            <person name="Lage O.M."/>
            <person name="Pohl T."/>
            <person name="Merkel B.J."/>
            <person name="Hornburger P."/>
            <person name="Mueller R.-W."/>
            <person name="Bruemmer F."/>
            <person name="Labrenz M."/>
            <person name="Spormann A.M."/>
            <person name="Op den Camp H."/>
            <person name="Overmann J."/>
            <person name="Amann R."/>
            <person name="Jetten M.S.M."/>
            <person name="Mascher T."/>
            <person name="Medema M.H."/>
            <person name="Devos D.P."/>
            <person name="Kaster A.-K."/>
            <person name="Ovreas L."/>
            <person name="Rohde M."/>
            <person name="Galperin M.Y."/>
            <person name="Jogler C."/>
        </authorList>
    </citation>
    <scope>NUCLEOTIDE SEQUENCE [LARGE SCALE GENOMIC DNA]</scope>
    <source>
        <strain evidence="3 4">Pan189</strain>
    </source>
</reference>
<gene>
    <name evidence="3" type="ORF">Pan189_32050</name>
</gene>
<dbReference type="PANTHER" id="PTHR30093">
    <property type="entry name" value="GENERAL SECRETION PATHWAY PROTEIN G"/>
    <property type="match status" value="1"/>
</dbReference>
<keyword evidence="1" id="KW-0812">Transmembrane</keyword>
<proteinExistence type="predicted"/>
<dbReference type="NCBIfam" id="TIGR04294">
    <property type="entry name" value="pre_pil_HX9DG"/>
    <property type="match status" value="1"/>
</dbReference>
<dbReference type="Pfam" id="PF07596">
    <property type="entry name" value="SBP_bac_10"/>
    <property type="match status" value="1"/>
</dbReference>
<dbReference type="AlphaFoldDB" id="A0A517R4K8"/>
<evidence type="ECO:0000313" key="4">
    <source>
        <dbReference type="Proteomes" id="UP000317318"/>
    </source>
</evidence>
<keyword evidence="1" id="KW-0472">Membrane</keyword>
<name>A0A517R4K8_9PLAN</name>
<dbReference type="InterPro" id="IPR045584">
    <property type="entry name" value="Pilin-like"/>
</dbReference>
<dbReference type="NCBIfam" id="TIGR02532">
    <property type="entry name" value="IV_pilin_GFxxxE"/>
    <property type="match status" value="1"/>
</dbReference>
<keyword evidence="4" id="KW-1185">Reference proteome</keyword>
<dbReference type="PROSITE" id="PS00409">
    <property type="entry name" value="PROKAR_NTER_METHYL"/>
    <property type="match status" value="1"/>
</dbReference>
<feature type="domain" description="DUF1559" evidence="2">
    <location>
        <begin position="34"/>
        <end position="312"/>
    </location>
</feature>
<sequence>MNTRKTRKGFTLIELLVVIAIIAILIALLLPAVQQAREAARRSSCQNNLKQIGLAFHNFYDVKNRLPYGKIREAPGLNDASRNVGWSGEILPYLDQAAVASQVNLSDRFDQWPNQLQTAFVPTYRCPSDIAPKTDVTPGDSYQHTVSSYCMNAGAWPSGVNREEGACSSHWGQAMSSAAAYSPYANPAVDQHKQRPFEVSWENMTDGTSNTLLVGEVTWERSDHQRAFGTDGTNNTGWQLGRIAFYPPNPDATVRTVKWTDSGWDASATPPTAAELKTIRDPNYYSFHSNHSGGAQFVLADGSVHFISDNIESVEPDSADEAKFWDAGDNCFDKGTYDKKALRGELNGLGVYQYLSLMNDGNSVGDF</sequence>
<dbReference type="Pfam" id="PF07963">
    <property type="entry name" value="N_methyl"/>
    <property type="match status" value="1"/>
</dbReference>
<dbReference type="SUPFAM" id="SSF54523">
    <property type="entry name" value="Pili subunits"/>
    <property type="match status" value="1"/>
</dbReference>
<dbReference type="Gene3D" id="3.30.700.10">
    <property type="entry name" value="Glycoprotein, Type 4 Pilin"/>
    <property type="match status" value="1"/>
</dbReference>
<dbReference type="InterPro" id="IPR027558">
    <property type="entry name" value="Pre_pil_HX9DG_C"/>
</dbReference>
<dbReference type="RefSeq" id="WP_145364881.1">
    <property type="nucleotide sequence ID" value="NZ_CP036268.1"/>
</dbReference>